<keyword evidence="2" id="KW-1185">Reference proteome</keyword>
<name>A0A5B9N5X3_9CAUD</name>
<sequence length="167" mass="18504">MSCIRIYNRENICLLTVMCDVNLQASIARAKKHLSSNVTALSGAHYAVIDGHQTEMIIRRHPSKKTFVSFYVDAFTAAAKIDVSAMTGNYSFLMLTRHHTGIKDIESFIDGITNMSAVTLTMRIAESISVQRALCDDHLCEMAAANESHNFISGPIVRESSYIPLHP</sequence>
<dbReference type="EMBL" id="MN062188">
    <property type="protein sequence ID" value="QEG09394.1"/>
    <property type="molecule type" value="Genomic_DNA"/>
</dbReference>
<evidence type="ECO:0000313" key="2">
    <source>
        <dbReference type="Proteomes" id="UP000322840"/>
    </source>
</evidence>
<evidence type="ECO:0000313" key="1">
    <source>
        <dbReference type="EMBL" id="QEG09394.1"/>
    </source>
</evidence>
<gene>
    <name evidence="1" type="ORF">CPT_Saba_021</name>
</gene>
<organism evidence="1 2">
    <name type="scientific">Proteus phage Saba</name>
    <dbReference type="NCBI Taxonomy" id="2596672"/>
    <lineage>
        <taxon>Viruses</taxon>
        <taxon>Duplodnaviria</taxon>
        <taxon>Heunggongvirae</taxon>
        <taxon>Uroviricota</taxon>
        <taxon>Caudoviricetes</taxon>
        <taxon>Casjensviridae</taxon>
        <taxon>Cenphatecvirus</taxon>
        <taxon>Cenphatecvirus saba</taxon>
    </lineage>
</organism>
<accession>A0A5B9N5X3</accession>
<proteinExistence type="predicted"/>
<reference evidence="2" key="1">
    <citation type="submission" date="2019-06" db="EMBL/GenBank/DDBJ databases">
        <title>The Complete Genome of Proteus mirabilis Siphophage Saba.</title>
        <authorList>
            <person name="Nyugen J."/>
            <person name="Harb L."/>
            <person name="Moreland R."/>
            <person name="Liu M."/>
            <person name="Ramsey J."/>
        </authorList>
    </citation>
    <scope>NUCLEOTIDE SEQUENCE [LARGE SCALE GENOMIC DNA]</scope>
</reference>
<dbReference type="Proteomes" id="UP000322840">
    <property type="component" value="Segment"/>
</dbReference>
<protein>
    <submittedName>
        <fullName evidence="1">Uncharacterized protein</fullName>
    </submittedName>
</protein>